<keyword evidence="4" id="KW-1185">Reference proteome</keyword>
<name>A0A0D7KCK6_9BURK</name>
<comment type="caution">
    <text evidence="3">The sequence shown here is derived from an EMBL/GenBank/DDBJ whole genome shotgun (WGS) entry which is preliminary data.</text>
</comment>
<gene>
    <name evidence="3" type="ORF">RP29_03645</name>
</gene>
<dbReference type="Gene3D" id="3.40.50.150">
    <property type="entry name" value="Vaccinia Virus protein VP39"/>
    <property type="match status" value="1"/>
</dbReference>
<dbReference type="EMBL" id="JXYQ01000009">
    <property type="protein sequence ID" value="KJA11739.1"/>
    <property type="molecule type" value="Genomic_DNA"/>
</dbReference>
<keyword evidence="3" id="KW-0808">Transferase</keyword>
<dbReference type="SUPFAM" id="SSF53335">
    <property type="entry name" value="S-adenosyl-L-methionine-dependent methyltransferases"/>
    <property type="match status" value="1"/>
</dbReference>
<keyword evidence="3" id="KW-0489">Methyltransferase</keyword>
<dbReference type="GO" id="GO:0032259">
    <property type="term" value="P:methylation"/>
    <property type="evidence" value="ECO:0007669"/>
    <property type="project" value="UniProtKB-KW"/>
</dbReference>
<evidence type="ECO:0000313" key="4">
    <source>
        <dbReference type="Proteomes" id="UP000032566"/>
    </source>
</evidence>
<dbReference type="Pfam" id="PF14559">
    <property type="entry name" value="TPR_19"/>
    <property type="match status" value="1"/>
</dbReference>
<dbReference type="PANTHER" id="PTHR45586">
    <property type="entry name" value="TPR REPEAT-CONTAINING PROTEIN PA4667"/>
    <property type="match status" value="1"/>
</dbReference>
<dbReference type="Pfam" id="PF13489">
    <property type="entry name" value="Methyltransf_23"/>
    <property type="match status" value="1"/>
</dbReference>
<reference evidence="3 4" key="1">
    <citation type="submission" date="2014-12" db="EMBL/GenBank/DDBJ databases">
        <title>Isolation of bacteria from lake water.</title>
        <authorList>
            <person name="Sheng K.-Y."/>
            <person name="Chin P.-S."/>
            <person name="Chan K.-G."/>
            <person name="Tan G.S."/>
        </authorList>
    </citation>
    <scope>NUCLEOTIDE SEQUENCE [LARGE SCALE GENOMIC DNA]</scope>
    <source>
        <strain evidence="3 4">KY4</strain>
    </source>
</reference>
<dbReference type="OrthoDB" id="9809392at2"/>
<keyword evidence="1" id="KW-0677">Repeat</keyword>
<dbReference type="Gene3D" id="1.25.40.10">
    <property type="entry name" value="Tetratricopeptide repeat domain"/>
    <property type="match status" value="2"/>
</dbReference>
<keyword evidence="2" id="KW-0802">TPR repeat</keyword>
<protein>
    <submittedName>
        <fullName evidence="3">Methyltransferase type 12</fullName>
    </submittedName>
</protein>
<dbReference type="SMART" id="SM00028">
    <property type="entry name" value="TPR"/>
    <property type="match status" value="5"/>
</dbReference>
<dbReference type="Proteomes" id="UP000032566">
    <property type="component" value="Unassembled WGS sequence"/>
</dbReference>
<dbReference type="InterPro" id="IPR051012">
    <property type="entry name" value="CellSynth/LPSAsmb/PSIAsmb"/>
</dbReference>
<dbReference type="RefSeq" id="WP_044395929.1">
    <property type="nucleotide sequence ID" value="NZ_JXYQ01000009.1"/>
</dbReference>
<dbReference type="InterPro" id="IPR029063">
    <property type="entry name" value="SAM-dependent_MTases_sf"/>
</dbReference>
<dbReference type="GO" id="GO:0008168">
    <property type="term" value="F:methyltransferase activity"/>
    <property type="evidence" value="ECO:0007669"/>
    <property type="project" value="UniProtKB-KW"/>
</dbReference>
<proteinExistence type="predicted"/>
<evidence type="ECO:0000256" key="1">
    <source>
        <dbReference type="ARBA" id="ARBA00022737"/>
    </source>
</evidence>
<dbReference type="AlphaFoldDB" id="A0A0D7KCK6"/>
<dbReference type="InterPro" id="IPR011990">
    <property type="entry name" value="TPR-like_helical_dom_sf"/>
</dbReference>
<dbReference type="PANTHER" id="PTHR45586:SF1">
    <property type="entry name" value="LIPOPOLYSACCHARIDE ASSEMBLY PROTEIN B"/>
    <property type="match status" value="1"/>
</dbReference>
<accession>A0A0D7KCK6</accession>
<dbReference type="Pfam" id="PF13432">
    <property type="entry name" value="TPR_16"/>
    <property type="match status" value="1"/>
</dbReference>
<dbReference type="STRING" id="80878.RP29_03645"/>
<evidence type="ECO:0000313" key="3">
    <source>
        <dbReference type="EMBL" id="KJA11739.1"/>
    </source>
</evidence>
<sequence>MSVTATDPNLKHLQKAREQIAKGDLKNAALTLNKANKQWPQDPRVFMLGGLLAEKAGNIKGAFEALRKSVSLSPEWGPGQLELALLLARQNQFAEAVETAEKVAALEPKNLTVLAGVVDIAHRAGHTDMAIRHLRRGLELVPNDTMLRRLLARDLSEQGKFEESLALWAGLIAENPNDHESLVGRVQTLIACGKPEQAVPDTQALLALAPQDEVYQYYAQLAQGQVPSYQPPALMRHLFDSMAEVYDGHMVRGLKYQLPKQIADKILARHPDKHLNLLDLGCGTGLLGVCIGRLNGGYMIGVDVSTKMVEQAARHNVYDRFHTVNLHDALRDTPEGLYQIITALDVFIYAGDLTAAIPNAFRVLATDGQLIFSCEVAEEAGPDLVLQTNGRYAHKRSHIEALCRSAGFDDVAIEEITLRTEGGAPVPGFVVTAHKPAA</sequence>
<organism evidence="3 4">
    <name type="scientific">Acidovorax temperans</name>
    <dbReference type="NCBI Taxonomy" id="80878"/>
    <lineage>
        <taxon>Bacteria</taxon>
        <taxon>Pseudomonadati</taxon>
        <taxon>Pseudomonadota</taxon>
        <taxon>Betaproteobacteria</taxon>
        <taxon>Burkholderiales</taxon>
        <taxon>Comamonadaceae</taxon>
        <taxon>Acidovorax</taxon>
    </lineage>
</organism>
<dbReference type="SUPFAM" id="SSF48452">
    <property type="entry name" value="TPR-like"/>
    <property type="match status" value="1"/>
</dbReference>
<dbReference type="CDD" id="cd02440">
    <property type="entry name" value="AdoMet_MTases"/>
    <property type="match status" value="1"/>
</dbReference>
<dbReference type="InterPro" id="IPR019734">
    <property type="entry name" value="TPR_rpt"/>
</dbReference>
<evidence type="ECO:0000256" key="2">
    <source>
        <dbReference type="ARBA" id="ARBA00022803"/>
    </source>
</evidence>
<dbReference type="PATRIC" id="fig|80878.5.peg.4158"/>